<proteinExistence type="predicted"/>
<gene>
    <name evidence="3" type="ORF">UFOVP254_14</name>
    <name evidence="2" type="ORF">UFOVP76_39</name>
</gene>
<organism evidence="3">
    <name type="scientific">uncultured Caudovirales phage</name>
    <dbReference type="NCBI Taxonomy" id="2100421"/>
    <lineage>
        <taxon>Viruses</taxon>
        <taxon>Duplodnaviria</taxon>
        <taxon>Heunggongvirae</taxon>
        <taxon>Uroviricota</taxon>
        <taxon>Caudoviricetes</taxon>
        <taxon>Peduoviridae</taxon>
        <taxon>Maltschvirus</taxon>
        <taxon>Maltschvirus maltsch</taxon>
    </lineage>
</organism>
<evidence type="ECO:0000313" key="3">
    <source>
        <dbReference type="EMBL" id="CAB4132907.1"/>
    </source>
</evidence>
<protein>
    <submittedName>
        <fullName evidence="3">Uncharacterized protein</fullName>
    </submittedName>
</protein>
<reference evidence="3" key="1">
    <citation type="submission" date="2020-04" db="EMBL/GenBank/DDBJ databases">
        <authorList>
            <person name="Chiriac C."/>
            <person name="Salcher M."/>
            <person name="Ghai R."/>
            <person name="Kavagutti S V."/>
        </authorList>
    </citation>
    <scope>NUCLEOTIDE SEQUENCE</scope>
</reference>
<keyword evidence="1" id="KW-1133">Transmembrane helix</keyword>
<keyword evidence="1" id="KW-0812">Transmembrane</keyword>
<dbReference type="EMBL" id="LR796204">
    <property type="protein sequence ID" value="CAB4127037.1"/>
    <property type="molecule type" value="Genomic_DNA"/>
</dbReference>
<accession>A0A6J5LIJ6</accession>
<evidence type="ECO:0000256" key="1">
    <source>
        <dbReference type="SAM" id="Phobius"/>
    </source>
</evidence>
<sequence>MIERLFLPFYIFIVFIIIAGVWFIFSEKDDE</sequence>
<keyword evidence="1" id="KW-0472">Membrane</keyword>
<evidence type="ECO:0000313" key="2">
    <source>
        <dbReference type="EMBL" id="CAB4127037.1"/>
    </source>
</evidence>
<dbReference type="EMBL" id="LR796269">
    <property type="protein sequence ID" value="CAB4132907.1"/>
    <property type="molecule type" value="Genomic_DNA"/>
</dbReference>
<name>A0A6J5LIJ6_9CAUD</name>
<feature type="transmembrane region" description="Helical" evidence="1">
    <location>
        <begin position="7"/>
        <end position="25"/>
    </location>
</feature>